<dbReference type="Pfam" id="PF00480">
    <property type="entry name" value="ROK"/>
    <property type="match status" value="1"/>
</dbReference>
<name>A0A4Q2KEQ2_9FIRM</name>
<comment type="similarity">
    <text evidence="1">Belongs to the ROK (NagC/XylR) family.</text>
</comment>
<dbReference type="InterPro" id="IPR043129">
    <property type="entry name" value="ATPase_NBD"/>
</dbReference>
<dbReference type="PANTHER" id="PTHR18964:SF149">
    <property type="entry name" value="BIFUNCTIONAL UDP-N-ACETYLGLUCOSAMINE 2-EPIMERASE_N-ACETYLMANNOSAMINE KINASE"/>
    <property type="match status" value="1"/>
</dbReference>
<proteinExistence type="inferred from homology"/>
<protein>
    <submittedName>
        <fullName evidence="2">ROK family protein</fullName>
    </submittedName>
</protein>
<dbReference type="RefSeq" id="WP_129226262.1">
    <property type="nucleotide sequence ID" value="NZ_SDOZ01000002.1"/>
</dbReference>
<comment type="caution">
    <text evidence="2">The sequence shown here is derived from an EMBL/GenBank/DDBJ whole genome shotgun (WGS) entry which is preliminary data.</text>
</comment>
<accession>A0A4Q2KEQ2</accession>
<dbReference type="InterPro" id="IPR000600">
    <property type="entry name" value="ROK"/>
</dbReference>
<sequence>MMYVVGFDIGGTKCAVLIAKIAQGKVDFLSRSQICTEGSWQSILDRLCEIYECQLALLELSKQDITAAGVSCGGPLSSEKGLILSPPNLPGWDSVPVCAYLGERLGVPVRLMNDADACAVAEWKFGAGAGKKNMIFLTFGTGLGAGLILNGALYSGTNDMAGEVGHVRLEKDGPVGYNKAGSFESFCSGAGIRQIAQKYAAKCLNHGDPVSFCRDADFIPKIDAKRVIECAEEGHEDAIAILRETGAYFGKGLAVLVDILNPELIVAGSVFVRAHKFLYDSAMETLKAEALGASLAVCRLAPAMLGEKIGDYAAVVAATRGQDEII</sequence>
<organism evidence="2 3">
    <name type="scientific">Candidatus Borkfalkia ceftriaxoniphila</name>
    <dbReference type="NCBI Taxonomy" id="2508949"/>
    <lineage>
        <taxon>Bacteria</taxon>
        <taxon>Bacillati</taxon>
        <taxon>Bacillota</taxon>
        <taxon>Clostridia</taxon>
        <taxon>Christensenellales</taxon>
        <taxon>Christensenellaceae</taxon>
        <taxon>Candidatus Borkfalkia</taxon>
    </lineage>
</organism>
<gene>
    <name evidence="2" type="ORF">ESZ91_05225</name>
</gene>
<keyword evidence="3" id="KW-1185">Reference proteome</keyword>
<reference evidence="2 3" key="1">
    <citation type="journal article" date="2019" name="Gut">
        <title>Antibiotics-induced monodominance of a novel gut bacterial order.</title>
        <authorList>
            <person name="Hildebrand F."/>
            <person name="Moitinho-Silva L."/>
            <person name="Blasche S."/>
            <person name="Jahn M.T."/>
            <person name="Gossmann T.I."/>
            <person name="Heuerta-Cepas J."/>
            <person name="Hercog R."/>
            <person name="Luetge M."/>
            <person name="Bahram M."/>
            <person name="Pryszlak A."/>
            <person name="Alves R.J."/>
            <person name="Waszak S.M."/>
            <person name="Zhu A."/>
            <person name="Ye L."/>
            <person name="Costea P.I."/>
            <person name="Aalvink S."/>
            <person name="Belzer C."/>
            <person name="Forslund S.K."/>
            <person name="Sunagawa S."/>
            <person name="Hentschel U."/>
            <person name="Merten C."/>
            <person name="Patil K.R."/>
            <person name="Benes V."/>
            <person name="Bork P."/>
        </authorList>
    </citation>
    <scope>NUCLEOTIDE SEQUENCE [LARGE SCALE GENOMIC DNA]</scope>
    <source>
        <strain evidence="2 3">HDS1380</strain>
    </source>
</reference>
<dbReference type="CDD" id="cd23763">
    <property type="entry name" value="ASKHA_ATPase_ROK"/>
    <property type="match status" value="1"/>
</dbReference>
<dbReference type="Proteomes" id="UP000291269">
    <property type="component" value="Unassembled WGS sequence"/>
</dbReference>
<dbReference type="PANTHER" id="PTHR18964">
    <property type="entry name" value="ROK (REPRESSOR, ORF, KINASE) FAMILY"/>
    <property type="match status" value="1"/>
</dbReference>
<dbReference type="SUPFAM" id="SSF53067">
    <property type="entry name" value="Actin-like ATPase domain"/>
    <property type="match status" value="1"/>
</dbReference>
<evidence type="ECO:0000256" key="1">
    <source>
        <dbReference type="ARBA" id="ARBA00006479"/>
    </source>
</evidence>
<evidence type="ECO:0000313" key="2">
    <source>
        <dbReference type="EMBL" id="RXZ62469.1"/>
    </source>
</evidence>
<dbReference type="AlphaFoldDB" id="A0A4Q2KEQ2"/>
<evidence type="ECO:0000313" key="3">
    <source>
        <dbReference type="Proteomes" id="UP000291269"/>
    </source>
</evidence>
<dbReference type="EMBL" id="SDOZ01000002">
    <property type="protein sequence ID" value="RXZ62469.1"/>
    <property type="molecule type" value="Genomic_DNA"/>
</dbReference>
<dbReference type="Gene3D" id="3.30.420.40">
    <property type="match status" value="2"/>
</dbReference>
<dbReference type="OrthoDB" id="9810372at2"/>